<feature type="signal peptide" evidence="1">
    <location>
        <begin position="1"/>
        <end position="22"/>
    </location>
</feature>
<dbReference type="EMBL" id="QGKL01000010">
    <property type="protein sequence ID" value="PWQ98744.1"/>
    <property type="molecule type" value="Genomic_DNA"/>
</dbReference>
<protein>
    <submittedName>
        <fullName evidence="2">Uncharacterized protein</fullName>
    </submittedName>
</protein>
<proteinExistence type="predicted"/>
<dbReference type="RefSeq" id="WP_109821900.1">
    <property type="nucleotide sequence ID" value="NZ_QGKL01000010.1"/>
</dbReference>
<comment type="caution">
    <text evidence="2">The sequence shown here is derived from an EMBL/GenBank/DDBJ whole genome shotgun (WGS) entry which is preliminary data.</text>
</comment>
<evidence type="ECO:0000256" key="1">
    <source>
        <dbReference type="SAM" id="SignalP"/>
    </source>
</evidence>
<dbReference type="AlphaFoldDB" id="A0A317CJJ3"/>
<organism evidence="2 3">
    <name type="scientific">Leucothrix arctica</name>
    <dbReference type="NCBI Taxonomy" id="1481894"/>
    <lineage>
        <taxon>Bacteria</taxon>
        <taxon>Pseudomonadati</taxon>
        <taxon>Pseudomonadota</taxon>
        <taxon>Gammaproteobacteria</taxon>
        <taxon>Thiotrichales</taxon>
        <taxon>Thiotrichaceae</taxon>
        <taxon>Leucothrix</taxon>
    </lineage>
</organism>
<reference evidence="2 3" key="1">
    <citation type="submission" date="2018-05" db="EMBL/GenBank/DDBJ databases">
        <title>Leucothrix arctica sp. nov., isolated from Arctic seawater.</title>
        <authorList>
            <person name="Choi A."/>
            <person name="Baek K."/>
        </authorList>
    </citation>
    <scope>NUCLEOTIDE SEQUENCE [LARGE SCALE GENOMIC DNA]</scope>
    <source>
        <strain evidence="2 3">IMCC9719</strain>
    </source>
</reference>
<keyword evidence="3" id="KW-1185">Reference proteome</keyword>
<accession>A0A317CJJ3</accession>
<dbReference type="OrthoDB" id="1450721at2"/>
<keyword evidence="1" id="KW-0732">Signal</keyword>
<feature type="chain" id="PRO_5016393211" evidence="1">
    <location>
        <begin position="23"/>
        <end position="182"/>
    </location>
</feature>
<dbReference type="Proteomes" id="UP000245506">
    <property type="component" value="Unassembled WGS sequence"/>
</dbReference>
<evidence type="ECO:0000313" key="3">
    <source>
        <dbReference type="Proteomes" id="UP000245506"/>
    </source>
</evidence>
<name>A0A317CJJ3_9GAMM</name>
<evidence type="ECO:0000313" key="2">
    <source>
        <dbReference type="EMBL" id="PWQ98744.1"/>
    </source>
</evidence>
<gene>
    <name evidence="2" type="ORF">DKT75_02745</name>
</gene>
<sequence>MIQRLCRMVLVVLLSLSSAALAHDSNVATLKFIHLSSGKWGFELNAPLYGLDRSMRQINADNKKDLVAGSKEYKELIVAYIKSGFDVTALQRVDKGGKITKKPIQLSLGKGRIKLGNHTTSMIFEVIGMPKNSDKVDFKLSYMSDDKAQQNVLRLIDGERKARHTLDKINDYSVSEVSFFKE</sequence>